<keyword evidence="8" id="KW-0411">Iron-sulfur</keyword>
<feature type="domain" description="4Fe-4S ferredoxin-type" evidence="9">
    <location>
        <begin position="22"/>
        <end position="52"/>
    </location>
</feature>
<evidence type="ECO:0000256" key="4">
    <source>
        <dbReference type="ARBA" id="ARBA00022723"/>
    </source>
</evidence>
<proteinExistence type="inferred from homology"/>
<keyword evidence="4" id="KW-0479">Metal-binding</keyword>
<accession>A0ABM7WC40</accession>
<dbReference type="InterPro" id="IPR017900">
    <property type="entry name" value="4Fe4S_Fe_S_CS"/>
</dbReference>
<evidence type="ECO:0000256" key="1">
    <source>
        <dbReference type="ARBA" id="ARBA00001974"/>
    </source>
</evidence>
<dbReference type="InterPro" id="IPR017896">
    <property type="entry name" value="4Fe4S_Fe-S-bd"/>
</dbReference>
<keyword evidence="6" id="KW-0560">Oxidoreductase</keyword>
<dbReference type="Pfam" id="PF12838">
    <property type="entry name" value="Fer4_7"/>
    <property type="match status" value="2"/>
</dbReference>
<dbReference type="SUPFAM" id="SSF51971">
    <property type="entry name" value="Nucleotide-binding domain"/>
    <property type="match status" value="1"/>
</dbReference>
<sequence>MTLSEVAAISGDVGDFQVTVKERPRYVDMDKCIACGECAAKCPKKVDSEYDAATGKRKAIYVKYAQAVPLKYQIDADNCIRFKKAGACGFCEKVCPAGAVNFDDTEKLHQVNVGAIILAPGFETFDPKAAGVWGFGRYPNVVTAMQFERYLSASGPTEGHLIRPSDGKEVTKVAFLQCVGSRDENKCGNGYCSSVCCMYAIKEAVMAKDHVPGLRTSIFMMDMRTHGKDFDRYYQRAKEDAGVRFVRCRVHGVEPEGDSGDLRLHYINEEGRQVEEYFDLVVLSVGLQIPEHVKALADMAGVRLTNDRFAATSDFSPVSTSKKGIFTCGAFAGPKDIPQSVMEGSAAAAAVADVLAPARGQLTQEKTFPQERDVVTEEPKIGVFVCHCGSNIAGVVDVQAVEKYAETLPGVVHVERNLFSCSQDTQEQMVQTIKSKGLNRVVVAACTPRTHEPLFRETLKSAGLNEYLVEMANIRNQNSWVHSNDPKKATQKAMDLVRMAVAKVARQISLQPISVPINQKGLVIGGGIAGMTAALNMAEQGFEVHLVEKTEALGGNAVYLGHTWSGEAIHDKARKLIDEVQKNERIIIHRGFEVTEAHGFVGNFQTTITTRDGLTKVIEHGVGVVATGGGALRPKEYGYGRIPNVVTALEFDRLFKLKEQHAAKAKTIVFIQCVGSREGDRMYCSKVCCTHSVQSAIELKQEDPSRMIYILYRDMRTYGQREALYKKARQLGVIFINYETHGKPTVEVEHKQVNVGVWDHVLHRPLRIKADMVVLATAIVANPDAAKLNKIYKVSLDGDGFFQEAHAKLRPVDFATDGMFVAGLAHYPKPVEESVAQALAASGRAATLLSRSAVNLDAIKAEPDLRYCDGCALCVDVCPYHAIELVEGAAETPDSQPHRYIQINKAQCKGCGLCQGTCPKRGVVVQGFTMEQISSQIEAALAI</sequence>
<evidence type="ECO:0000259" key="9">
    <source>
        <dbReference type="PROSITE" id="PS51379"/>
    </source>
</evidence>
<keyword evidence="11" id="KW-1185">Reference proteome</keyword>
<dbReference type="Gene3D" id="3.50.50.60">
    <property type="entry name" value="FAD/NAD(P)-binding domain"/>
    <property type="match status" value="1"/>
</dbReference>
<evidence type="ECO:0000313" key="11">
    <source>
        <dbReference type="Proteomes" id="UP000830055"/>
    </source>
</evidence>
<dbReference type="Proteomes" id="UP000830055">
    <property type="component" value="Chromosome"/>
</dbReference>
<dbReference type="InterPro" id="IPR023753">
    <property type="entry name" value="FAD/NAD-binding_dom"/>
</dbReference>
<dbReference type="Pfam" id="PF12831">
    <property type="entry name" value="FAD_oxidored"/>
    <property type="match status" value="1"/>
</dbReference>
<dbReference type="EMBL" id="AP025516">
    <property type="protein sequence ID" value="BDD88536.1"/>
    <property type="molecule type" value="Genomic_DNA"/>
</dbReference>
<evidence type="ECO:0000256" key="2">
    <source>
        <dbReference type="ARBA" id="ARBA00006561"/>
    </source>
</evidence>
<dbReference type="SUPFAM" id="SSF54862">
    <property type="entry name" value="4Fe-4S ferredoxins"/>
    <property type="match status" value="1"/>
</dbReference>
<feature type="domain" description="4Fe-4S ferredoxin-type" evidence="9">
    <location>
        <begin position="899"/>
        <end position="928"/>
    </location>
</feature>
<dbReference type="PROSITE" id="PS51379">
    <property type="entry name" value="4FE4S_FER_2"/>
    <property type="match status" value="4"/>
</dbReference>
<evidence type="ECO:0000256" key="8">
    <source>
        <dbReference type="ARBA" id="ARBA00023014"/>
    </source>
</evidence>
<dbReference type="PROSITE" id="PS00198">
    <property type="entry name" value="4FE4S_FER_1"/>
    <property type="match status" value="3"/>
</dbReference>
<feature type="domain" description="4Fe-4S ferredoxin-type" evidence="9">
    <location>
        <begin position="70"/>
        <end position="105"/>
    </location>
</feature>
<feature type="domain" description="4Fe-4S ferredoxin-type" evidence="9">
    <location>
        <begin position="857"/>
        <end position="888"/>
    </location>
</feature>
<dbReference type="Pfam" id="PF07992">
    <property type="entry name" value="Pyr_redox_2"/>
    <property type="match status" value="1"/>
</dbReference>
<keyword evidence="5" id="KW-0274">FAD</keyword>
<evidence type="ECO:0000256" key="5">
    <source>
        <dbReference type="ARBA" id="ARBA00022827"/>
    </source>
</evidence>
<dbReference type="InterPro" id="IPR036188">
    <property type="entry name" value="FAD/NAD-bd_sf"/>
</dbReference>
<dbReference type="Gene3D" id="3.30.70.20">
    <property type="match status" value="1"/>
</dbReference>
<keyword evidence="7" id="KW-0408">Iron</keyword>
<comment type="cofactor">
    <cofactor evidence="1">
        <name>FAD</name>
        <dbReference type="ChEBI" id="CHEBI:57692"/>
    </cofactor>
</comment>
<keyword evidence="3" id="KW-0004">4Fe-4S</keyword>
<dbReference type="PANTHER" id="PTHR43498:SF1">
    <property type="entry name" value="COB--COM HETERODISULFIDE REDUCTASE IRON-SULFUR SUBUNIT A"/>
    <property type="match status" value="1"/>
</dbReference>
<evidence type="ECO:0000256" key="7">
    <source>
        <dbReference type="ARBA" id="ARBA00023004"/>
    </source>
</evidence>
<organism evidence="10 11">
    <name type="scientific">Desulfofustis limnaeus</name>
    <dbReference type="NCBI Taxonomy" id="2740163"/>
    <lineage>
        <taxon>Bacteria</taxon>
        <taxon>Pseudomonadati</taxon>
        <taxon>Thermodesulfobacteriota</taxon>
        <taxon>Desulfobulbia</taxon>
        <taxon>Desulfobulbales</taxon>
        <taxon>Desulfocapsaceae</taxon>
        <taxon>Desulfofustis</taxon>
    </lineage>
</organism>
<evidence type="ECO:0000256" key="3">
    <source>
        <dbReference type="ARBA" id="ARBA00022485"/>
    </source>
</evidence>
<gene>
    <name evidence="10" type="ORF">DPPLL_29010</name>
</gene>
<keyword evidence="5" id="KW-0285">Flavoprotein</keyword>
<dbReference type="Gene3D" id="3.30.70.3270">
    <property type="match status" value="1"/>
</dbReference>
<protein>
    <recommendedName>
        <fullName evidence="9">4Fe-4S ferredoxin-type domain-containing protein</fullName>
    </recommendedName>
</protein>
<evidence type="ECO:0000313" key="10">
    <source>
        <dbReference type="EMBL" id="BDD88536.1"/>
    </source>
</evidence>
<reference evidence="10 11" key="1">
    <citation type="submission" date="2022-01" db="EMBL/GenBank/DDBJ databases">
        <title>Desulfofustis limnae sp. nov., a novel mesophilic sulfate-reducing bacterium isolated from marsh soil.</title>
        <authorList>
            <person name="Watanabe M."/>
            <person name="Takahashi A."/>
            <person name="Kojima H."/>
            <person name="Fukui M."/>
        </authorList>
    </citation>
    <scope>NUCLEOTIDE SEQUENCE [LARGE SCALE GENOMIC DNA]</scope>
    <source>
        <strain evidence="10 11">PPLL</strain>
    </source>
</reference>
<evidence type="ECO:0000256" key="6">
    <source>
        <dbReference type="ARBA" id="ARBA00023002"/>
    </source>
</evidence>
<dbReference type="InterPro" id="IPR039650">
    <property type="entry name" value="HdrA-like"/>
</dbReference>
<comment type="similarity">
    <text evidence="2">Belongs to the HdrA family.</text>
</comment>
<name>A0ABM7WC40_9BACT</name>
<dbReference type="PANTHER" id="PTHR43498">
    <property type="entry name" value="FERREDOXIN:COB-COM HETERODISULFIDE REDUCTASE SUBUNIT A"/>
    <property type="match status" value="1"/>
</dbReference>
<dbReference type="SUPFAM" id="SSF51905">
    <property type="entry name" value="FAD/NAD(P)-binding domain"/>
    <property type="match status" value="1"/>
</dbReference>